<dbReference type="InterPro" id="IPR005467">
    <property type="entry name" value="His_kinase_dom"/>
</dbReference>
<dbReference type="InterPro" id="IPR004358">
    <property type="entry name" value="Sig_transdc_His_kin-like_C"/>
</dbReference>
<dbReference type="Gene3D" id="3.30.565.10">
    <property type="entry name" value="Histidine kinase-like ATPase, C-terminal domain"/>
    <property type="match status" value="1"/>
</dbReference>
<evidence type="ECO:0000256" key="5">
    <source>
        <dbReference type="ARBA" id="ARBA00022679"/>
    </source>
</evidence>
<dbReference type="InterPro" id="IPR036890">
    <property type="entry name" value="HATPase_C_sf"/>
</dbReference>
<evidence type="ECO:0000313" key="13">
    <source>
        <dbReference type="Proteomes" id="UP000242561"/>
    </source>
</evidence>
<evidence type="ECO:0000256" key="9">
    <source>
        <dbReference type="ARBA" id="ARBA00023136"/>
    </source>
</evidence>
<dbReference type="STRING" id="1913578.LPB140_00385"/>
<comment type="catalytic activity">
    <reaction evidence="1">
        <text>ATP + protein L-histidine = ADP + protein N-phospho-L-histidine.</text>
        <dbReference type="EC" id="2.7.13.3"/>
    </reaction>
</comment>
<evidence type="ECO:0000256" key="10">
    <source>
        <dbReference type="SAM" id="Phobius"/>
    </source>
</evidence>
<keyword evidence="9 10" id="KW-0472">Membrane</keyword>
<dbReference type="EMBL" id="CP018154">
    <property type="protein sequence ID" value="APG63414.1"/>
    <property type="molecule type" value="Genomic_DNA"/>
</dbReference>
<accession>A0A1L3JE60</accession>
<keyword evidence="8 10" id="KW-1133">Transmembrane helix</keyword>
<dbReference type="AlphaFoldDB" id="A0A1L3JE60"/>
<evidence type="ECO:0000256" key="6">
    <source>
        <dbReference type="ARBA" id="ARBA00022692"/>
    </source>
</evidence>
<dbReference type="CDD" id="cd00075">
    <property type="entry name" value="HATPase"/>
    <property type="match status" value="1"/>
</dbReference>
<evidence type="ECO:0000256" key="1">
    <source>
        <dbReference type="ARBA" id="ARBA00000085"/>
    </source>
</evidence>
<dbReference type="SUPFAM" id="SSF55874">
    <property type="entry name" value="ATPase domain of HSP90 chaperone/DNA topoisomerase II/histidine kinase"/>
    <property type="match status" value="1"/>
</dbReference>
<protein>
    <recommendedName>
        <fullName evidence="3">histidine kinase</fullName>
        <ecNumber evidence="3">2.7.13.3</ecNumber>
    </recommendedName>
</protein>
<organism evidence="12 13">
    <name type="scientific">Sphingorhabdus lutea</name>
    <dbReference type="NCBI Taxonomy" id="1913578"/>
    <lineage>
        <taxon>Bacteria</taxon>
        <taxon>Pseudomonadati</taxon>
        <taxon>Pseudomonadota</taxon>
        <taxon>Alphaproteobacteria</taxon>
        <taxon>Sphingomonadales</taxon>
        <taxon>Sphingomonadaceae</taxon>
        <taxon>Sphingorhabdus</taxon>
    </lineage>
</organism>
<dbReference type="Gene3D" id="6.10.340.10">
    <property type="match status" value="1"/>
</dbReference>
<evidence type="ECO:0000256" key="4">
    <source>
        <dbReference type="ARBA" id="ARBA00022553"/>
    </source>
</evidence>
<dbReference type="InterPro" id="IPR003661">
    <property type="entry name" value="HisK_dim/P_dom"/>
</dbReference>
<dbReference type="KEGG" id="sphl:LPB140_00385"/>
<sequence length="456" mass="50380">MNDKKSTISIFRKLTLSAILLSLIGVLALYFISYQLSSDASKRSLASAIDTDIAGLADIYVTSGRDELIKRLSDRQALVSLEGRRAHYLLADRSGKKILGDVDEWPNLSAHLSEQGYATVNGNVPVYARATLLDRDLQILVAREYEADSNILNRLSWIFLTAGGVIIILVALISWQAALRLSRRVGRINDGFENFELGKYPEDMILDDGRDEIGELARHSGRNLARLANMVKTHRHISEHVAHEIRTPLMHLDNRLLDILSKTKSEEKKQSLSGARQEIKSITAMLDSLLDIAASQARKGDRAGLSEINFSELLTDLTELYLGSMEDADVILHVNIAPNIMLYAEKMQINRMISNLLDNALKYVPAGGQIWVTLAHGPVLTIEDNGPGIAPDQRGHIFERFQRGAGVKQTSGHGLGLALAKAIAERHALVILLADSQEDKGRTGAKFIIKPQEMNI</sequence>
<dbReference type="CDD" id="cd00082">
    <property type="entry name" value="HisKA"/>
    <property type="match status" value="1"/>
</dbReference>
<feature type="domain" description="Histidine kinase" evidence="11">
    <location>
        <begin position="240"/>
        <end position="455"/>
    </location>
</feature>
<reference evidence="12 13" key="1">
    <citation type="submission" date="2016-11" db="EMBL/GenBank/DDBJ databases">
        <title>Sphingorhabdus sp. LPB0140, isolated from marine environment.</title>
        <authorList>
            <person name="Kim E."/>
            <person name="Yi H."/>
        </authorList>
    </citation>
    <scope>NUCLEOTIDE SEQUENCE [LARGE SCALE GENOMIC DNA]</scope>
    <source>
        <strain evidence="12 13">LPB0140</strain>
    </source>
</reference>
<gene>
    <name evidence="12" type="ORF">LPB140_00385</name>
</gene>
<evidence type="ECO:0000256" key="2">
    <source>
        <dbReference type="ARBA" id="ARBA00004370"/>
    </source>
</evidence>
<dbReference type="Pfam" id="PF02518">
    <property type="entry name" value="HATPase_c"/>
    <property type="match status" value="1"/>
</dbReference>
<dbReference type="Proteomes" id="UP000242561">
    <property type="component" value="Chromosome"/>
</dbReference>
<dbReference type="EC" id="2.7.13.3" evidence="3"/>
<evidence type="ECO:0000313" key="12">
    <source>
        <dbReference type="EMBL" id="APG63414.1"/>
    </source>
</evidence>
<evidence type="ECO:0000256" key="3">
    <source>
        <dbReference type="ARBA" id="ARBA00012438"/>
    </source>
</evidence>
<dbReference type="Gene3D" id="1.10.287.130">
    <property type="match status" value="1"/>
</dbReference>
<dbReference type="PANTHER" id="PTHR45436">
    <property type="entry name" value="SENSOR HISTIDINE KINASE YKOH"/>
    <property type="match status" value="1"/>
</dbReference>
<dbReference type="SMART" id="SM00387">
    <property type="entry name" value="HATPase_c"/>
    <property type="match status" value="1"/>
</dbReference>
<feature type="transmembrane region" description="Helical" evidence="10">
    <location>
        <begin position="157"/>
        <end position="179"/>
    </location>
</feature>
<proteinExistence type="predicted"/>
<keyword evidence="7" id="KW-0418">Kinase</keyword>
<dbReference type="GO" id="GO:0005886">
    <property type="term" value="C:plasma membrane"/>
    <property type="evidence" value="ECO:0007669"/>
    <property type="project" value="TreeGrafter"/>
</dbReference>
<keyword evidence="4" id="KW-0597">Phosphoprotein</keyword>
<keyword evidence="13" id="KW-1185">Reference proteome</keyword>
<dbReference type="GO" id="GO:0000155">
    <property type="term" value="F:phosphorelay sensor kinase activity"/>
    <property type="evidence" value="ECO:0007669"/>
    <property type="project" value="InterPro"/>
</dbReference>
<name>A0A1L3JE60_9SPHN</name>
<dbReference type="PANTHER" id="PTHR45436:SF8">
    <property type="entry name" value="HISTIDINE KINASE"/>
    <property type="match status" value="1"/>
</dbReference>
<dbReference type="SUPFAM" id="SSF47384">
    <property type="entry name" value="Homodimeric domain of signal transducing histidine kinase"/>
    <property type="match status" value="1"/>
</dbReference>
<dbReference type="InterPro" id="IPR003594">
    <property type="entry name" value="HATPase_dom"/>
</dbReference>
<dbReference type="PROSITE" id="PS50109">
    <property type="entry name" value="HIS_KIN"/>
    <property type="match status" value="1"/>
</dbReference>
<dbReference type="InterPro" id="IPR050428">
    <property type="entry name" value="TCS_sensor_his_kinase"/>
</dbReference>
<evidence type="ECO:0000256" key="7">
    <source>
        <dbReference type="ARBA" id="ARBA00022777"/>
    </source>
</evidence>
<keyword evidence="6 10" id="KW-0812">Transmembrane</keyword>
<dbReference type="PRINTS" id="PR00344">
    <property type="entry name" value="BCTRLSENSOR"/>
</dbReference>
<evidence type="ECO:0000256" key="8">
    <source>
        <dbReference type="ARBA" id="ARBA00022989"/>
    </source>
</evidence>
<dbReference type="InterPro" id="IPR036097">
    <property type="entry name" value="HisK_dim/P_sf"/>
</dbReference>
<keyword evidence="5" id="KW-0808">Transferase</keyword>
<comment type="subcellular location">
    <subcellularLocation>
        <location evidence="2">Membrane</location>
    </subcellularLocation>
</comment>
<evidence type="ECO:0000259" key="11">
    <source>
        <dbReference type="PROSITE" id="PS50109"/>
    </source>
</evidence>